<evidence type="ECO:0000256" key="3">
    <source>
        <dbReference type="ARBA" id="ARBA00009648"/>
    </source>
</evidence>
<evidence type="ECO:0000256" key="5">
    <source>
        <dbReference type="ARBA" id="ARBA00022737"/>
    </source>
</evidence>
<evidence type="ECO:0000256" key="13">
    <source>
        <dbReference type="SAM" id="MobiDB-lite"/>
    </source>
</evidence>
<evidence type="ECO:0000256" key="6">
    <source>
        <dbReference type="ARBA" id="ARBA00022782"/>
    </source>
</evidence>
<reference evidence="16" key="1">
    <citation type="submission" date="2025-08" db="UniProtKB">
        <authorList>
            <consortium name="RefSeq"/>
        </authorList>
    </citation>
    <scope>IDENTIFICATION</scope>
    <source>
        <tissue evidence="16">Muscle</tissue>
    </source>
</reference>
<dbReference type="Pfam" id="PF14559">
    <property type="entry name" value="TPR_19"/>
    <property type="match status" value="1"/>
</dbReference>
<dbReference type="Proteomes" id="UP000694851">
    <property type="component" value="Unplaced"/>
</dbReference>
<evidence type="ECO:0000256" key="8">
    <source>
        <dbReference type="ARBA" id="ARBA00022871"/>
    </source>
</evidence>
<dbReference type="PROSITE" id="PS50059">
    <property type="entry name" value="FKBP_PPIASE"/>
    <property type="match status" value="1"/>
</dbReference>
<evidence type="ECO:0000256" key="2">
    <source>
        <dbReference type="ARBA" id="ARBA00004496"/>
    </source>
</evidence>
<organism evidence="15 16">
    <name type="scientific">Hipposideros armiger</name>
    <name type="common">Great Himalayan leaf-nosed bat</name>
    <dbReference type="NCBI Taxonomy" id="186990"/>
    <lineage>
        <taxon>Eukaryota</taxon>
        <taxon>Metazoa</taxon>
        <taxon>Chordata</taxon>
        <taxon>Craniata</taxon>
        <taxon>Vertebrata</taxon>
        <taxon>Euteleostomi</taxon>
        <taxon>Mammalia</taxon>
        <taxon>Eutheria</taxon>
        <taxon>Laurasiatheria</taxon>
        <taxon>Chiroptera</taxon>
        <taxon>Yinpterochiroptera</taxon>
        <taxon>Rhinolophoidea</taxon>
        <taxon>Hipposideridae</taxon>
        <taxon>Hipposideros</taxon>
    </lineage>
</organism>
<dbReference type="EC" id="5.2.1.8" evidence="12"/>
<evidence type="ECO:0000256" key="4">
    <source>
        <dbReference type="ARBA" id="ARBA00022490"/>
    </source>
</evidence>
<feature type="region of interest" description="Disordered" evidence="13">
    <location>
        <begin position="1"/>
        <end position="20"/>
    </location>
</feature>
<dbReference type="OrthoDB" id="8116123at2759"/>
<dbReference type="GO" id="GO:0003755">
    <property type="term" value="F:peptidyl-prolyl cis-trans isomerase activity"/>
    <property type="evidence" value="ECO:0007669"/>
    <property type="project" value="UniProtKB-KW"/>
</dbReference>
<keyword evidence="4" id="KW-0963">Cytoplasm</keyword>
<gene>
    <name evidence="16" type="primary">FKBP6</name>
</gene>
<dbReference type="GO" id="GO:0030154">
    <property type="term" value="P:cell differentiation"/>
    <property type="evidence" value="ECO:0007669"/>
    <property type="project" value="UniProtKB-KW"/>
</dbReference>
<keyword evidence="15" id="KW-1185">Reference proteome</keyword>
<dbReference type="AlphaFoldDB" id="A0A8B7RPZ7"/>
<dbReference type="PANTHER" id="PTHR46674">
    <property type="entry name" value="INACTIVE PEPTIDYL-PROLYL CIS-TRANS ISOMERASE FKBP6"/>
    <property type="match status" value="1"/>
</dbReference>
<dbReference type="Pfam" id="PF00254">
    <property type="entry name" value="FKBP_C"/>
    <property type="match status" value="1"/>
</dbReference>
<comment type="subcellular location">
    <subcellularLocation>
        <location evidence="2">Cytoplasm</location>
    </subcellularLocation>
    <subcellularLocation>
        <location evidence="1">Nucleus</location>
    </subcellularLocation>
</comment>
<dbReference type="InterPro" id="IPR042282">
    <property type="entry name" value="FKBP6/shu"/>
</dbReference>
<dbReference type="InterPro" id="IPR019734">
    <property type="entry name" value="TPR_rpt"/>
</dbReference>
<keyword evidence="7" id="KW-0802">TPR repeat</keyword>
<evidence type="ECO:0000256" key="9">
    <source>
        <dbReference type="ARBA" id="ARBA00023158"/>
    </source>
</evidence>
<dbReference type="FunFam" id="1.25.40.10:FF:000160">
    <property type="entry name" value="Peptidylprolyl isomerase"/>
    <property type="match status" value="1"/>
</dbReference>
<accession>A0A8B7RPZ7</accession>
<keyword evidence="10" id="KW-0539">Nucleus</keyword>
<keyword evidence="12" id="KW-0697">Rotamase</keyword>
<dbReference type="GeneID" id="109385012"/>
<dbReference type="SUPFAM" id="SSF54534">
    <property type="entry name" value="FKBP-like"/>
    <property type="match status" value="1"/>
</dbReference>
<evidence type="ECO:0000313" key="16">
    <source>
        <dbReference type="RefSeq" id="XP_019502388.1"/>
    </source>
</evidence>
<feature type="domain" description="PPIase FKBP-type" evidence="14">
    <location>
        <begin position="54"/>
        <end position="143"/>
    </location>
</feature>
<keyword evidence="6" id="KW-0221">Differentiation</keyword>
<dbReference type="GO" id="GO:0051879">
    <property type="term" value="F:Hsp90 protein binding"/>
    <property type="evidence" value="ECO:0007669"/>
    <property type="project" value="TreeGrafter"/>
</dbReference>
<dbReference type="FunFam" id="3.10.50.40:FF:000030">
    <property type="entry name" value="Peptidylprolyl isomerase"/>
    <property type="match status" value="1"/>
</dbReference>
<dbReference type="KEGG" id="hai:109385012"/>
<evidence type="ECO:0000259" key="14">
    <source>
        <dbReference type="PROSITE" id="PS50059"/>
    </source>
</evidence>
<dbReference type="GO" id="GO:0005737">
    <property type="term" value="C:cytoplasm"/>
    <property type="evidence" value="ECO:0007669"/>
    <property type="project" value="UniProtKB-SubCell"/>
</dbReference>
<dbReference type="SMART" id="SM00028">
    <property type="entry name" value="TPR"/>
    <property type="match status" value="3"/>
</dbReference>
<dbReference type="PANTHER" id="PTHR46674:SF1">
    <property type="entry name" value="INACTIVE PEPTIDYL-PROLYL CIS-TRANS ISOMERASE FKBP6"/>
    <property type="match status" value="1"/>
</dbReference>
<comment type="similarity">
    <text evidence="3">Belongs to the FKBP6 family.</text>
</comment>
<dbReference type="InterPro" id="IPR046357">
    <property type="entry name" value="PPIase_dom_sf"/>
</dbReference>
<dbReference type="GO" id="GO:0034587">
    <property type="term" value="P:piRNA processing"/>
    <property type="evidence" value="ECO:0007669"/>
    <property type="project" value="TreeGrafter"/>
</dbReference>
<comment type="catalytic activity">
    <reaction evidence="12">
        <text>[protein]-peptidylproline (omega=180) = [protein]-peptidylproline (omega=0)</text>
        <dbReference type="Rhea" id="RHEA:16237"/>
        <dbReference type="Rhea" id="RHEA-COMP:10747"/>
        <dbReference type="Rhea" id="RHEA-COMP:10748"/>
        <dbReference type="ChEBI" id="CHEBI:83833"/>
        <dbReference type="ChEBI" id="CHEBI:83834"/>
        <dbReference type="EC" id="5.2.1.8"/>
    </reaction>
</comment>
<keyword evidence="8" id="KW-0744">Spermatogenesis</keyword>
<dbReference type="GO" id="GO:0005634">
    <property type="term" value="C:nucleus"/>
    <property type="evidence" value="ECO:0007669"/>
    <property type="project" value="UniProtKB-SubCell"/>
</dbReference>
<dbReference type="SUPFAM" id="SSF48452">
    <property type="entry name" value="TPR-like"/>
    <property type="match status" value="1"/>
</dbReference>
<dbReference type="CTD" id="8468"/>
<dbReference type="InterPro" id="IPR001179">
    <property type="entry name" value="PPIase_FKBP_dom"/>
</dbReference>
<dbReference type="RefSeq" id="XP_019502388.1">
    <property type="nucleotide sequence ID" value="XM_019646843.1"/>
</dbReference>
<name>A0A8B7RPZ7_HIPAR</name>
<evidence type="ECO:0000256" key="1">
    <source>
        <dbReference type="ARBA" id="ARBA00004123"/>
    </source>
</evidence>
<keyword evidence="5" id="KW-0677">Repeat</keyword>
<dbReference type="Gene3D" id="1.25.40.10">
    <property type="entry name" value="Tetratricopeptide repeat domain"/>
    <property type="match status" value="1"/>
</dbReference>
<keyword evidence="11" id="KW-0469">Meiosis</keyword>
<proteinExistence type="inferred from homology"/>
<dbReference type="InterPro" id="IPR011990">
    <property type="entry name" value="TPR-like_helical_dom_sf"/>
</dbReference>
<protein>
    <recommendedName>
        <fullName evidence="12">peptidylprolyl isomerase</fullName>
        <ecNumber evidence="12">5.2.1.8</ecNumber>
    </recommendedName>
</protein>
<evidence type="ECO:0000256" key="7">
    <source>
        <dbReference type="ARBA" id="ARBA00022803"/>
    </source>
</evidence>
<keyword evidence="9" id="KW-0943">RNA-mediated gene silencing</keyword>
<dbReference type="Gene3D" id="3.10.50.40">
    <property type="match status" value="1"/>
</dbReference>
<keyword evidence="12 16" id="KW-0413">Isomerase</keyword>
<evidence type="ECO:0000256" key="10">
    <source>
        <dbReference type="ARBA" id="ARBA00023242"/>
    </source>
</evidence>
<evidence type="ECO:0000313" key="15">
    <source>
        <dbReference type="Proteomes" id="UP000694851"/>
    </source>
</evidence>
<dbReference type="GO" id="GO:0007283">
    <property type="term" value="P:spermatogenesis"/>
    <property type="evidence" value="ECO:0007669"/>
    <property type="project" value="UniProtKB-KW"/>
</dbReference>
<sequence>MVGRAGTPGVPRGDGTPGQSPYQRLSQWMLDISGDRGVLKDVVREGAGELVTPDASVLVKYSGYLEHMDKPFDSNCFRKVPRLMKLGEDITLWGMELGLLSMRRGELARFLFKPAYAYGKLGCPPLIPPNTTVLFEIELLDFLDSAESDKFCALSAVQQDQFPLEKVLKVAATEREFGNYLFRQNRFYDAKVRYKRALLLLRRRSAAAREEQQLVEAAKLLVLLNLSFTYLKLERPTTALRYGEQALIIDPKNAKALFRCGQACLLMTEYQKARDFLVRAQKEQPINHDINNELKKLASYYRDYTDKEKEMCHRMFAPCDPGFTRGEH</sequence>
<evidence type="ECO:0000256" key="12">
    <source>
        <dbReference type="PROSITE-ProRule" id="PRU00277"/>
    </source>
</evidence>
<evidence type="ECO:0000256" key="11">
    <source>
        <dbReference type="ARBA" id="ARBA00023254"/>
    </source>
</evidence>
<dbReference type="GO" id="GO:0051321">
    <property type="term" value="P:meiotic cell cycle"/>
    <property type="evidence" value="ECO:0007669"/>
    <property type="project" value="UniProtKB-KW"/>
</dbReference>